<name>A0A7I7T888_9MYCO</name>
<dbReference type="SUPFAM" id="SSF52540">
    <property type="entry name" value="P-loop containing nucleoside triphosphate hydrolases"/>
    <property type="match status" value="1"/>
</dbReference>
<dbReference type="GO" id="GO:0005524">
    <property type="term" value="F:ATP binding"/>
    <property type="evidence" value="ECO:0007669"/>
    <property type="project" value="InterPro"/>
</dbReference>
<proteinExistence type="predicted"/>
<evidence type="ECO:0000313" key="2">
    <source>
        <dbReference type="EMBL" id="BBY65482.1"/>
    </source>
</evidence>
<dbReference type="InterPro" id="IPR051396">
    <property type="entry name" value="Bact_Antivir_Def_Nuclease"/>
</dbReference>
<sequence>MGDEEKENRLEAIHGGSETTWSKRDVVNPDIVVVPSRRGFEAYFSQSPPTDRDWYYSHRRTPRSRPQALESFEGQLFKINSEGSRSKFNEMLGRVMGDVPAWTIDQMHSGQYFLKFDVGGPQFYHSSEGVGDGIISLFVIVSATYDSEPQSVVVIDEPELSLHPHYQRRLRSLLSELSADRQIVYATHSPYFLNWRDIERGAEVARAYKDKEGRVQLAQVPRDALDGMLKLGSDNTPHTLGLDASEVFFLDDNIIITEGQEDVVYFDKISAKIGKILEGEFYGWGAGGATNIGTICALLEGLHFSRVVGIFDADMSAAKEKSAERFPSYHFVLLPADDIRNKPARSATVAKKGLWSTTGGLDETKRSDVEAMYDDINSYLLATKET</sequence>
<dbReference type="AlphaFoldDB" id="A0A7I7T888"/>
<dbReference type="GO" id="GO:0016887">
    <property type="term" value="F:ATP hydrolysis activity"/>
    <property type="evidence" value="ECO:0007669"/>
    <property type="project" value="InterPro"/>
</dbReference>
<dbReference type="InterPro" id="IPR027417">
    <property type="entry name" value="P-loop_NTPase"/>
</dbReference>
<dbReference type="PANTHER" id="PTHR43581:SF4">
    <property type="entry name" value="ATP_GTP PHOSPHATASE"/>
    <property type="match status" value="1"/>
</dbReference>
<protein>
    <recommendedName>
        <fullName evidence="1">ATPase AAA-type core domain-containing protein</fullName>
    </recommendedName>
</protein>
<keyword evidence="3" id="KW-1185">Reference proteome</keyword>
<evidence type="ECO:0000313" key="3">
    <source>
        <dbReference type="Proteomes" id="UP000467148"/>
    </source>
</evidence>
<dbReference type="Pfam" id="PF13304">
    <property type="entry name" value="AAA_21"/>
    <property type="match status" value="1"/>
</dbReference>
<dbReference type="EMBL" id="AP022596">
    <property type="protein sequence ID" value="BBY65482.1"/>
    <property type="molecule type" value="Genomic_DNA"/>
</dbReference>
<dbReference type="Gene3D" id="3.40.50.300">
    <property type="entry name" value="P-loop containing nucleotide triphosphate hydrolases"/>
    <property type="match status" value="1"/>
</dbReference>
<accession>A0A7I7T888</accession>
<reference evidence="2 3" key="1">
    <citation type="journal article" date="2019" name="Emerg. Microbes Infect.">
        <title>Comprehensive subspecies identification of 175 nontuberculous mycobacteria species based on 7547 genomic profiles.</title>
        <authorList>
            <person name="Matsumoto Y."/>
            <person name="Kinjo T."/>
            <person name="Motooka D."/>
            <person name="Nabeya D."/>
            <person name="Jung N."/>
            <person name="Uechi K."/>
            <person name="Horii T."/>
            <person name="Iida T."/>
            <person name="Fujita J."/>
            <person name="Nakamura S."/>
        </authorList>
    </citation>
    <scope>NUCLEOTIDE SEQUENCE [LARGE SCALE GENOMIC DNA]</scope>
    <source>
        <strain evidence="2 3">JCM 30396</strain>
    </source>
</reference>
<dbReference type="PANTHER" id="PTHR43581">
    <property type="entry name" value="ATP/GTP PHOSPHATASE"/>
    <property type="match status" value="1"/>
</dbReference>
<dbReference type="Proteomes" id="UP000467148">
    <property type="component" value="Chromosome"/>
</dbReference>
<organism evidence="2 3">
    <name type="scientific">Mycolicibacterium helvum</name>
    <dbReference type="NCBI Taxonomy" id="1534349"/>
    <lineage>
        <taxon>Bacteria</taxon>
        <taxon>Bacillati</taxon>
        <taxon>Actinomycetota</taxon>
        <taxon>Actinomycetes</taxon>
        <taxon>Mycobacteriales</taxon>
        <taxon>Mycobacteriaceae</taxon>
        <taxon>Mycolicibacterium</taxon>
    </lineage>
</organism>
<feature type="domain" description="ATPase AAA-type core" evidence="1">
    <location>
        <begin position="128"/>
        <end position="194"/>
    </location>
</feature>
<evidence type="ECO:0000259" key="1">
    <source>
        <dbReference type="Pfam" id="PF13304"/>
    </source>
</evidence>
<dbReference type="InterPro" id="IPR003959">
    <property type="entry name" value="ATPase_AAA_core"/>
</dbReference>
<dbReference type="KEGG" id="mhev:MHEL_37250"/>
<gene>
    <name evidence="2" type="ORF">MHEL_37250</name>
</gene>